<keyword evidence="3" id="KW-1185">Reference proteome</keyword>
<protein>
    <submittedName>
        <fullName evidence="2">DUF5672 family protein</fullName>
    </submittedName>
</protein>
<dbReference type="Pfam" id="PF18922">
    <property type="entry name" value="DUF5672"/>
    <property type="match status" value="1"/>
</dbReference>
<evidence type="ECO:0000313" key="2">
    <source>
        <dbReference type="EMBL" id="MDI9860505.1"/>
    </source>
</evidence>
<name>A0ABT6YAD3_9BACT</name>
<dbReference type="Proteomes" id="UP001236507">
    <property type="component" value="Unassembled WGS sequence"/>
</dbReference>
<proteinExistence type="predicted"/>
<dbReference type="InterPro" id="IPR043729">
    <property type="entry name" value="DUF5672"/>
</dbReference>
<sequence length="249" mass="29875">MSKHIKAISHKNQVAVVIPMYKSEMTPFEQKSFEQCIKILGHYPIVIIKPESLDLEHLKQSHAAIQFQNFEDKYFKGIEGYNALLTTVHFYEAFLAYEYMLIYQLDAFIFSDQLTEWCNAGFDYVGSPHIEPERWKIGDKLPGNYHQFRRIFMNGGFSLRRVKAMIRFLKILKFFKKEWISNEDGLFSLHFIQLRPYRPLLRLPNWQQALQFGFEQHPQLCYQLNNQQLPFGCHAWEKYDYGFWEKYMK</sequence>
<reference evidence="2 3" key="1">
    <citation type="submission" date="2023-05" db="EMBL/GenBank/DDBJ databases">
        <title>Novel species of genus Flectobacillus isolated from stream in China.</title>
        <authorList>
            <person name="Lu H."/>
        </authorList>
    </citation>
    <scope>NUCLEOTIDE SEQUENCE [LARGE SCALE GENOMIC DNA]</scope>
    <source>
        <strain evidence="2 3">KCTC 42575</strain>
    </source>
</reference>
<dbReference type="RefSeq" id="WP_283345191.1">
    <property type="nucleotide sequence ID" value="NZ_JASHIF010000011.1"/>
</dbReference>
<organism evidence="2 3">
    <name type="scientific">Flectobacillus roseus</name>
    <dbReference type="NCBI Taxonomy" id="502259"/>
    <lineage>
        <taxon>Bacteria</taxon>
        <taxon>Pseudomonadati</taxon>
        <taxon>Bacteroidota</taxon>
        <taxon>Cytophagia</taxon>
        <taxon>Cytophagales</taxon>
        <taxon>Flectobacillaceae</taxon>
        <taxon>Flectobacillus</taxon>
    </lineage>
</organism>
<evidence type="ECO:0000259" key="1">
    <source>
        <dbReference type="Pfam" id="PF18922"/>
    </source>
</evidence>
<gene>
    <name evidence="2" type="ORF">QM524_14925</name>
</gene>
<accession>A0ABT6YAD3</accession>
<feature type="domain" description="DUF5672" evidence="1">
    <location>
        <begin position="65"/>
        <end position="234"/>
    </location>
</feature>
<evidence type="ECO:0000313" key="3">
    <source>
        <dbReference type="Proteomes" id="UP001236507"/>
    </source>
</evidence>
<dbReference type="EMBL" id="JASHIF010000011">
    <property type="protein sequence ID" value="MDI9860505.1"/>
    <property type="molecule type" value="Genomic_DNA"/>
</dbReference>
<comment type="caution">
    <text evidence="2">The sequence shown here is derived from an EMBL/GenBank/DDBJ whole genome shotgun (WGS) entry which is preliminary data.</text>
</comment>